<evidence type="ECO:0000313" key="3">
    <source>
        <dbReference type="EMBL" id="OGI87320.1"/>
    </source>
</evidence>
<keyword evidence="2" id="KW-0472">Membrane</keyword>
<comment type="caution">
    <text evidence="3">The sequence shown here is derived from an EMBL/GenBank/DDBJ whole genome shotgun (WGS) entry which is preliminary data.</text>
</comment>
<name>A0A1F6WZK9_9BACT</name>
<evidence type="ECO:0000313" key="4">
    <source>
        <dbReference type="Proteomes" id="UP000177001"/>
    </source>
</evidence>
<evidence type="ECO:0000256" key="1">
    <source>
        <dbReference type="SAM" id="MobiDB-lite"/>
    </source>
</evidence>
<protein>
    <submittedName>
        <fullName evidence="3">Uncharacterized protein</fullName>
    </submittedName>
</protein>
<organism evidence="3 4">
    <name type="scientific">Candidatus Nomurabacteria bacterium RIFCSPLOWO2_01_FULL_36_16</name>
    <dbReference type="NCBI Taxonomy" id="1801767"/>
    <lineage>
        <taxon>Bacteria</taxon>
        <taxon>Candidatus Nomuraibacteriota</taxon>
    </lineage>
</organism>
<keyword evidence="2" id="KW-0812">Transmembrane</keyword>
<feature type="transmembrane region" description="Helical" evidence="2">
    <location>
        <begin position="6"/>
        <end position="27"/>
    </location>
</feature>
<sequence length="199" mass="22174">MNQKGFVNIVLIVVIVTVTAIGGYFAFVKKLRPIAQQPTQTPIQTPTVSPTSPQTKPVTTTVQNPVVNKWKTFQNSRFAFQFEYPTEWSVLDKLDDPYGVNFWLTEKNSAAVIMDVESGINLSVMGVSYCGAYPQDKRCESLKTESDGYVTIDWNVSGGANAMFSSQNDTYGVSFTLHKINSDTKAIFKKVLSTFKFLK</sequence>
<dbReference type="Proteomes" id="UP000177001">
    <property type="component" value="Unassembled WGS sequence"/>
</dbReference>
<accession>A0A1F6WZK9</accession>
<dbReference type="EMBL" id="MFUR01000003">
    <property type="protein sequence ID" value="OGI87320.1"/>
    <property type="molecule type" value="Genomic_DNA"/>
</dbReference>
<feature type="region of interest" description="Disordered" evidence="1">
    <location>
        <begin position="40"/>
        <end position="59"/>
    </location>
</feature>
<reference evidence="3 4" key="1">
    <citation type="journal article" date="2016" name="Nat. Commun.">
        <title>Thousands of microbial genomes shed light on interconnected biogeochemical processes in an aquifer system.</title>
        <authorList>
            <person name="Anantharaman K."/>
            <person name="Brown C.T."/>
            <person name="Hug L.A."/>
            <person name="Sharon I."/>
            <person name="Castelle C.J."/>
            <person name="Probst A.J."/>
            <person name="Thomas B.C."/>
            <person name="Singh A."/>
            <person name="Wilkins M.J."/>
            <person name="Karaoz U."/>
            <person name="Brodie E.L."/>
            <person name="Williams K.H."/>
            <person name="Hubbard S.S."/>
            <person name="Banfield J.F."/>
        </authorList>
    </citation>
    <scope>NUCLEOTIDE SEQUENCE [LARGE SCALE GENOMIC DNA]</scope>
</reference>
<evidence type="ECO:0000256" key="2">
    <source>
        <dbReference type="SAM" id="Phobius"/>
    </source>
</evidence>
<gene>
    <name evidence="3" type="ORF">A3A91_02390</name>
</gene>
<keyword evidence="2" id="KW-1133">Transmembrane helix</keyword>
<proteinExistence type="predicted"/>
<dbReference type="AlphaFoldDB" id="A0A1F6WZK9"/>